<dbReference type="InterPro" id="IPR053830">
    <property type="entry name" value="DUF6922"/>
</dbReference>
<dbReference type="OrthoDB" id="9787886at2"/>
<evidence type="ECO:0000313" key="2">
    <source>
        <dbReference type="EMBL" id="OAT80804.1"/>
    </source>
</evidence>
<name>A0A1B7LD56_9FIRM</name>
<evidence type="ECO:0000313" key="3">
    <source>
        <dbReference type="Proteomes" id="UP000078532"/>
    </source>
</evidence>
<keyword evidence="3" id="KW-1185">Reference proteome</keyword>
<dbReference type="Pfam" id="PF21956">
    <property type="entry name" value="DUF6922"/>
    <property type="match status" value="1"/>
</dbReference>
<reference evidence="2 3" key="1">
    <citation type="submission" date="2016-04" db="EMBL/GenBank/DDBJ databases">
        <authorList>
            <person name="Evans L.H."/>
            <person name="Alamgir A."/>
            <person name="Owens N."/>
            <person name="Weber N.D."/>
            <person name="Virtaneva K."/>
            <person name="Barbian K."/>
            <person name="Babar A."/>
            <person name="Rosenke K."/>
        </authorList>
    </citation>
    <scope>NUCLEOTIDE SEQUENCE [LARGE SCALE GENOMIC DNA]</scope>
    <source>
        <strain evidence="2 3">LMa1</strain>
    </source>
</reference>
<comment type="caution">
    <text evidence="2">The sequence shown here is derived from an EMBL/GenBank/DDBJ whole genome shotgun (WGS) entry which is preliminary data.</text>
</comment>
<sequence>MNTSKKVPGWLKPCFWDISIRDLDLNKNSIFIIERLLNEGDQESLNWLFKTYTEEKIKEAVLVSRGLSLKTARCWQNYFDLKEEEMSCFGTRSTGRERFF</sequence>
<accession>A0A1B7LD56</accession>
<feature type="domain" description="DUF6922" evidence="1">
    <location>
        <begin position="11"/>
        <end position="61"/>
    </location>
</feature>
<dbReference type="STRING" id="1838280.A6M21_12490"/>
<dbReference type="RefSeq" id="WP_066669340.1">
    <property type="nucleotide sequence ID" value="NZ_LYVF01000172.1"/>
</dbReference>
<dbReference type="EMBL" id="LYVF01000172">
    <property type="protein sequence ID" value="OAT80804.1"/>
    <property type="molecule type" value="Genomic_DNA"/>
</dbReference>
<dbReference type="AlphaFoldDB" id="A0A1B7LD56"/>
<evidence type="ECO:0000259" key="1">
    <source>
        <dbReference type="Pfam" id="PF21956"/>
    </source>
</evidence>
<protein>
    <recommendedName>
        <fullName evidence="1">DUF6922 domain-containing protein</fullName>
    </recommendedName>
</protein>
<proteinExistence type="predicted"/>
<organism evidence="2 3">
    <name type="scientific">Desulfotomaculum copahuensis</name>
    <dbReference type="NCBI Taxonomy" id="1838280"/>
    <lineage>
        <taxon>Bacteria</taxon>
        <taxon>Bacillati</taxon>
        <taxon>Bacillota</taxon>
        <taxon>Clostridia</taxon>
        <taxon>Eubacteriales</taxon>
        <taxon>Desulfotomaculaceae</taxon>
        <taxon>Desulfotomaculum</taxon>
    </lineage>
</organism>
<dbReference type="Proteomes" id="UP000078532">
    <property type="component" value="Unassembled WGS sequence"/>
</dbReference>
<gene>
    <name evidence="2" type="ORF">A6M21_12490</name>
</gene>